<dbReference type="Pfam" id="PF08843">
    <property type="entry name" value="AbiEii"/>
    <property type="match status" value="1"/>
</dbReference>
<dbReference type="GO" id="GO:0016740">
    <property type="term" value="F:transferase activity"/>
    <property type="evidence" value="ECO:0007669"/>
    <property type="project" value="UniProtKB-KW"/>
</dbReference>
<dbReference type="RefSeq" id="WP_170156776.1">
    <property type="nucleotide sequence ID" value="NZ_QNRR01000001.1"/>
</dbReference>
<reference evidence="2 3" key="1">
    <citation type="submission" date="2018-06" db="EMBL/GenBank/DDBJ databases">
        <title>Genomic Encyclopedia of Type Strains, Phase IV (KMG-IV): sequencing the most valuable type-strain genomes for metagenomic binning, comparative biology and taxonomic classification.</title>
        <authorList>
            <person name="Goeker M."/>
        </authorList>
    </citation>
    <scope>NUCLEOTIDE SEQUENCE [LARGE SCALE GENOMIC DNA]</scope>
    <source>
        <strain evidence="2 3">DSM 25532</strain>
    </source>
</reference>
<protein>
    <submittedName>
        <fullName evidence="2">Nucleotidyltransferase AbiEii toxin of type IV toxin-antitoxin system</fullName>
    </submittedName>
</protein>
<sequence>MSFFDKLFGKSGQPAPSSPPPASMQKRPEYPPTMGPPPSAGESIADFIFDPSTQHYTRAFRRGDPVLPPEDQKRWVSARRKIMTHLVSIATSGIGAHYLVLRGSLALKSCLGEEAREPGDIDWVIQPSEMRMDDRESKEMLEGIIRGVIANPQCDDVWIEHQNITSTDIWTYDRAPGHRIAFPWRCDELPPAIVQMDFVFEQPLHAPAINEEIRFEQGTRKRVTMASPEESLAWKLSWLASDMYPQGKDLYDAVLLAELIILPPQLLKQVMVDSKTWEGERTLKRFPFARVDEDNVDWDNFLKECPWVQGTAEEWTGRLLRAMHPVIDGLNKER</sequence>
<keyword evidence="3" id="KW-1185">Reference proteome</keyword>
<organism evidence="2 3">
    <name type="scientific">Roseimicrobium gellanilyticum</name>
    <dbReference type="NCBI Taxonomy" id="748857"/>
    <lineage>
        <taxon>Bacteria</taxon>
        <taxon>Pseudomonadati</taxon>
        <taxon>Verrucomicrobiota</taxon>
        <taxon>Verrucomicrobiia</taxon>
        <taxon>Verrucomicrobiales</taxon>
        <taxon>Verrucomicrobiaceae</taxon>
        <taxon>Roseimicrobium</taxon>
    </lineage>
</organism>
<feature type="region of interest" description="Disordered" evidence="1">
    <location>
        <begin position="1"/>
        <end position="42"/>
    </location>
</feature>
<dbReference type="Proteomes" id="UP000253426">
    <property type="component" value="Unassembled WGS sequence"/>
</dbReference>
<comment type="caution">
    <text evidence="2">The sequence shown here is derived from an EMBL/GenBank/DDBJ whole genome shotgun (WGS) entry which is preliminary data.</text>
</comment>
<evidence type="ECO:0000256" key="1">
    <source>
        <dbReference type="SAM" id="MobiDB-lite"/>
    </source>
</evidence>
<accession>A0A366HTB6</accession>
<gene>
    <name evidence="2" type="ORF">DES53_101323</name>
</gene>
<evidence type="ECO:0000313" key="2">
    <source>
        <dbReference type="EMBL" id="RBP47526.1"/>
    </source>
</evidence>
<dbReference type="EMBL" id="QNRR01000001">
    <property type="protein sequence ID" value="RBP47526.1"/>
    <property type="molecule type" value="Genomic_DNA"/>
</dbReference>
<evidence type="ECO:0000313" key="3">
    <source>
        <dbReference type="Proteomes" id="UP000253426"/>
    </source>
</evidence>
<dbReference type="InterPro" id="IPR014942">
    <property type="entry name" value="AbiEii"/>
</dbReference>
<name>A0A366HTB6_9BACT</name>
<feature type="compositionally biased region" description="Pro residues" evidence="1">
    <location>
        <begin position="30"/>
        <end position="39"/>
    </location>
</feature>
<proteinExistence type="predicted"/>
<keyword evidence="2" id="KW-0808">Transferase</keyword>
<dbReference type="AlphaFoldDB" id="A0A366HTB6"/>